<evidence type="ECO:0000256" key="7">
    <source>
        <dbReference type="ARBA" id="ARBA00022833"/>
    </source>
</evidence>
<proteinExistence type="inferred from homology"/>
<keyword evidence="6 8" id="KW-0863">Zinc-finger</keyword>
<feature type="domain" description="RING-type" evidence="11">
    <location>
        <begin position="625"/>
        <end position="663"/>
    </location>
</feature>
<evidence type="ECO:0000256" key="10">
    <source>
        <dbReference type="SAM" id="MobiDB-lite"/>
    </source>
</evidence>
<dbReference type="UniPathway" id="UPA00143"/>
<dbReference type="Gene3D" id="3.30.70.330">
    <property type="match status" value="1"/>
</dbReference>
<dbReference type="CDD" id="cd09633">
    <property type="entry name" value="Deltex_C"/>
    <property type="match status" value="1"/>
</dbReference>
<evidence type="ECO:0000256" key="1">
    <source>
        <dbReference type="ARBA" id="ARBA00000900"/>
    </source>
</evidence>
<dbReference type="InterPro" id="IPR039396">
    <property type="entry name" value="Deltex_C"/>
</dbReference>
<dbReference type="KEGG" id="pale:102888219"/>
<evidence type="ECO:0000256" key="5">
    <source>
        <dbReference type="ARBA" id="ARBA00022723"/>
    </source>
</evidence>
<dbReference type="GO" id="GO:0008270">
    <property type="term" value="F:zinc ion binding"/>
    <property type="evidence" value="ECO:0007669"/>
    <property type="project" value="UniProtKB-KW"/>
</dbReference>
<feature type="compositionally biased region" description="Basic and acidic residues" evidence="10">
    <location>
        <begin position="171"/>
        <end position="182"/>
    </location>
</feature>
<accession>L5L3T4</accession>
<evidence type="ECO:0000256" key="6">
    <source>
        <dbReference type="ARBA" id="ARBA00022771"/>
    </source>
</evidence>
<comment type="catalytic activity">
    <reaction evidence="1 9">
        <text>S-ubiquitinyl-[E2 ubiquitin-conjugating enzyme]-L-cysteine + [acceptor protein]-L-lysine = [E2 ubiquitin-conjugating enzyme]-L-cysteine + N(6)-ubiquitinyl-[acceptor protein]-L-lysine.</text>
        <dbReference type="EC" id="2.3.2.27"/>
    </reaction>
</comment>
<keyword evidence="9" id="KW-0963">Cytoplasm</keyword>
<comment type="pathway">
    <text evidence="2 9">Protein modification; protein ubiquitination.</text>
</comment>
<dbReference type="GO" id="GO:0016567">
    <property type="term" value="P:protein ubiquitination"/>
    <property type="evidence" value="ECO:0007669"/>
    <property type="project" value="UniProtKB-UniRule"/>
</dbReference>
<evidence type="ECO:0000256" key="2">
    <source>
        <dbReference type="ARBA" id="ARBA00004906"/>
    </source>
</evidence>
<dbReference type="STRING" id="9402.L5L3T4"/>
<dbReference type="InterPro" id="IPR039399">
    <property type="entry name" value="Deltex_C_sf"/>
</dbReference>
<protein>
    <recommendedName>
        <fullName evidence="9">E3 ubiquitin-protein ligase</fullName>
        <ecNumber evidence="9">2.3.2.27</ecNumber>
    </recommendedName>
</protein>
<dbReference type="GO" id="GO:0007219">
    <property type="term" value="P:Notch signaling pathway"/>
    <property type="evidence" value="ECO:0007669"/>
    <property type="project" value="InterPro"/>
</dbReference>
<dbReference type="EMBL" id="KB030347">
    <property type="protein sequence ID" value="ELK18090.1"/>
    <property type="molecule type" value="Genomic_DNA"/>
</dbReference>
<evidence type="ECO:0000256" key="9">
    <source>
        <dbReference type="RuleBase" id="RU367105"/>
    </source>
</evidence>
<dbReference type="PROSITE" id="PS50089">
    <property type="entry name" value="ZF_RING_2"/>
    <property type="match status" value="1"/>
</dbReference>
<keyword evidence="4 9" id="KW-0808">Transferase</keyword>
<dbReference type="InterPro" id="IPR013083">
    <property type="entry name" value="Znf_RING/FYVE/PHD"/>
</dbReference>
<dbReference type="InterPro" id="IPR012677">
    <property type="entry name" value="Nucleotide-bd_a/b_plait_sf"/>
</dbReference>
<dbReference type="InterPro" id="IPR048409">
    <property type="entry name" value="DTX3L_KH-like"/>
</dbReference>
<evidence type="ECO:0000256" key="3">
    <source>
        <dbReference type="ARBA" id="ARBA00009413"/>
    </source>
</evidence>
<keyword evidence="13" id="KW-1185">Reference proteome</keyword>
<dbReference type="InterPro" id="IPR039398">
    <property type="entry name" value="Deltex_fam"/>
</dbReference>
<feature type="compositionally biased region" description="Basic and acidic residues" evidence="10">
    <location>
        <begin position="284"/>
        <end position="295"/>
    </location>
</feature>
<dbReference type="InterPro" id="IPR042843">
    <property type="entry name" value="TX3L_RING-HC"/>
</dbReference>
<gene>
    <name evidence="12" type="ORF">PAL_GLEAN10006545</name>
</gene>
<dbReference type="Gene3D" id="3.30.40.10">
    <property type="entry name" value="Zinc/RING finger domain, C3HC4 (zinc finger)"/>
    <property type="match status" value="1"/>
</dbReference>
<dbReference type="Proteomes" id="UP000010552">
    <property type="component" value="Unassembled WGS sequence"/>
</dbReference>
<dbReference type="InParanoid" id="L5L3T4"/>
<keyword evidence="7 9" id="KW-0862">Zinc</keyword>
<evidence type="ECO:0000259" key="11">
    <source>
        <dbReference type="PROSITE" id="PS50089"/>
    </source>
</evidence>
<comment type="similarity">
    <text evidence="3 9">Belongs to the Deltex family.</text>
</comment>
<sequence length="804" mass="90037">MRGRGTALPGTALPGTGRDLGESETETLRPKATGRDPPLPQSGPSSARSLCASRTRRAMASHLCPPSPLLVRVSEPGISLSLHRKLNAYFQSRDSDGGECNVRPWGPSGQGTFQVQFLEKEAKERVLKKENHQMLVDNKLVTIFLEPTKNPVEENTRPGISSLTLSQEGMRSGEKDPNEKHVPSAVDSCVEKIFLAVTADLNCNLFSKEQREHITTLCPNVKKLESYDGIERVCGDFKDIEKIYGFLNEQLLKSEQKHGSSPLRTEREPIHQQDQNRCVSPFDPKTRSEEKSDHCEVPLPLSEYSKYPEKYPEKMDSKEKGLAVKIKSQESSPNSVSADFTSSHLGNLRAAQESFISETQKSVGTLQQESVALADSKQANKIKQELNHQFTKLHIEEHGGKLTLHGTQDNISAAKHFLASPISESLVKAPVKILNLWSPMRRITITNAHYKLLEAELLQEISEIEKRYNVQSKILSESWKTHILFEPKDKELDLSMHAYASFIDAYQSVSCQLMTEFLSLKTLGKGRMHLSGTSFTDDFNKRHPDVHLVLNQESMTLIGLPNQLAKAKQYVLKRGGMSSLPGEKWNEDNETPMDIDVNDSEIASPTFRCSASSGASGLDKEEDICVICMEPISNKQVLSKCKHQFCAPCINKAMTYKPVCPVCLTSYGVQKGNQPEGTMEVIFERQSLPGYQHCGSIKIRYNMFGGIQTKDHPNPGKEYKGIQRTAYLPDNKEGQEVLTLLRRAFDHKLIFTVGYSRVLGVSDVITWNDIHHKTSRSGGPEMYGYPDPHYLKRVKQELKDKGIK</sequence>
<evidence type="ECO:0000256" key="4">
    <source>
        <dbReference type="ARBA" id="ARBA00022679"/>
    </source>
</evidence>
<dbReference type="SMART" id="SM00184">
    <property type="entry name" value="RING"/>
    <property type="match status" value="1"/>
</dbReference>
<dbReference type="CDD" id="cd16712">
    <property type="entry name" value="RING-HC_DTX3L"/>
    <property type="match status" value="1"/>
</dbReference>
<dbReference type="InterPro" id="IPR001841">
    <property type="entry name" value="Znf_RING"/>
</dbReference>
<dbReference type="GO" id="GO:0061630">
    <property type="term" value="F:ubiquitin protein ligase activity"/>
    <property type="evidence" value="ECO:0007669"/>
    <property type="project" value="UniProtKB-UniRule"/>
</dbReference>
<dbReference type="Pfam" id="PF21718">
    <property type="entry name" value="KH_DTX3L"/>
    <property type="match status" value="1"/>
</dbReference>
<dbReference type="Pfam" id="PF21717">
    <property type="entry name" value="DTX3L_a-b"/>
    <property type="match status" value="1"/>
</dbReference>
<feature type="region of interest" description="Disordered" evidence="10">
    <location>
        <begin position="1"/>
        <end position="54"/>
    </location>
</feature>
<dbReference type="InterPro" id="IPR048418">
    <property type="entry name" value="DTX3L_a/b_dom"/>
</dbReference>
<dbReference type="InterPro" id="IPR017907">
    <property type="entry name" value="Znf_RING_CS"/>
</dbReference>
<feature type="region of interest" description="Disordered" evidence="10">
    <location>
        <begin position="152"/>
        <end position="182"/>
    </location>
</feature>
<feature type="compositionally biased region" description="Basic and acidic residues" evidence="10">
    <location>
        <begin position="257"/>
        <end position="271"/>
    </location>
</feature>
<keyword evidence="5 9" id="KW-0479">Metal-binding</keyword>
<dbReference type="Pfam" id="PF13923">
    <property type="entry name" value="zf-C3HC4_2"/>
    <property type="match status" value="1"/>
</dbReference>
<dbReference type="InterPro" id="IPR057051">
    <property type="entry name" value="PARP14_RPM_1"/>
</dbReference>
<dbReference type="EC" id="2.3.2.27" evidence="9"/>
<dbReference type="PANTHER" id="PTHR12622">
    <property type="entry name" value="DELTEX-RELATED"/>
    <property type="match status" value="1"/>
</dbReference>
<name>L5L3T4_PTEAL</name>
<dbReference type="Pfam" id="PF18102">
    <property type="entry name" value="DTC"/>
    <property type="match status" value="1"/>
</dbReference>
<dbReference type="Gene3D" id="3.30.390.130">
    <property type="match status" value="1"/>
</dbReference>
<evidence type="ECO:0000313" key="13">
    <source>
        <dbReference type="Proteomes" id="UP000010552"/>
    </source>
</evidence>
<feature type="compositionally biased region" description="Polar residues" evidence="10">
    <location>
        <begin position="158"/>
        <end position="169"/>
    </location>
</feature>
<dbReference type="AlphaFoldDB" id="L5L3T4"/>
<dbReference type="SUPFAM" id="SSF57850">
    <property type="entry name" value="RING/U-box"/>
    <property type="match status" value="1"/>
</dbReference>
<evidence type="ECO:0000256" key="8">
    <source>
        <dbReference type="PROSITE-ProRule" id="PRU00175"/>
    </source>
</evidence>
<comment type="subcellular location">
    <subcellularLocation>
        <location evidence="9">Cytoplasm</location>
    </subcellularLocation>
</comment>
<dbReference type="GO" id="GO:0005737">
    <property type="term" value="C:cytoplasm"/>
    <property type="evidence" value="ECO:0007669"/>
    <property type="project" value="UniProtKB-SubCell"/>
</dbReference>
<dbReference type="FunCoup" id="L5L3T4">
    <property type="interactions" value="420"/>
</dbReference>
<dbReference type="Pfam" id="PF23222">
    <property type="entry name" value="RRM_PARP14_1"/>
    <property type="match status" value="1"/>
</dbReference>
<evidence type="ECO:0000313" key="12">
    <source>
        <dbReference type="EMBL" id="ELK18090.1"/>
    </source>
</evidence>
<dbReference type="eggNOG" id="ENOG502RGAW">
    <property type="taxonomic scope" value="Eukaryota"/>
</dbReference>
<dbReference type="PROSITE" id="PS00518">
    <property type="entry name" value="ZF_RING_1"/>
    <property type="match status" value="1"/>
</dbReference>
<reference evidence="13" key="1">
    <citation type="journal article" date="2013" name="Science">
        <title>Comparative analysis of bat genomes provides insight into the evolution of flight and immunity.</title>
        <authorList>
            <person name="Zhang G."/>
            <person name="Cowled C."/>
            <person name="Shi Z."/>
            <person name="Huang Z."/>
            <person name="Bishop-Lilly K.A."/>
            <person name="Fang X."/>
            <person name="Wynne J.W."/>
            <person name="Xiong Z."/>
            <person name="Baker M.L."/>
            <person name="Zhao W."/>
            <person name="Tachedjian M."/>
            <person name="Zhu Y."/>
            <person name="Zhou P."/>
            <person name="Jiang X."/>
            <person name="Ng J."/>
            <person name="Yang L."/>
            <person name="Wu L."/>
            <person name="Xiao J."/>
            <person name="Feng Y."/>
            <person name="Chen Y."/>
            <person name="Sun X."/>
            <person name="Zhang Y."/>
            <person name="Marsh G.A."/>
            <person name="Crameri G."/>
            <person name="Broder C.C."/>
            <person name="Frey K.G."/>
            <person name="Wang L.F."/>
            <person name="Wang J."/>
        </authorList>
    </citation>
    <scope>NUCLEOTIDE SEQUENCE [LARGE SCALE GENOMIC DNA]</scope>
</reference>
<organism evidence="12 13">
    <name type="scientific">Pteropus alecto</name>
    <name type="common">Black flying fox</name>
    <dbReference type="NCBI Taxonomy" id="9402"/>
    <lineage>
        <taxon>Eukaryota</taxon>
        <taxon>Metazoa</taxon>
        <taxon>Chordata</taxon>
        <taxon>Craniata</taxon>
        <taxon>Vertebrata</taxon>
        <taxon>Euteleostomi</taxon>
        <taxon>Mammalia</taxon>
        <taxon>Eutheria</taxon>
        <taxon>Laurasiatheria</taxon>
        <taxon>Chiroptera</taxon>
        <taxon>Yinpterochiroptera</taxon>
        <taxon>Pteropodoidea</taxon>
        <taxon>Pteropodidae</taxon>
        <taxon>Pteropodinae</taxon>
        <taxon>Pteropus</taxon>
    </lineage>
</organism>
<feature type="region of interest" description="Disordered" evidence="10">
    <location>
        <begin position="257"/>
        <end position="295"/>
    </location>
</feature>